<accession>A0AA36CQ04</accession>
<feature type="compositionally biased region" description="Polar residues" evidence="1">
    <location>
        <begin position="104"/>
        <end position="146"/>
    </location>
</feature>
<feature type="transmembrane region" description="Helical" evidence="2">
    <location>
        <begin position="15"/>
        <end position="44"/>
    </location>
</feature>
<keyword evidence="2" id="KW-0812">Transmembrane</keyword>
<protein>
    <submittedName>
        <fullName evidence="3">Uncharacterized protein</fullName>
    </submittedName>
</protein>
<keyword evidence="4" id="KW-1185">Reference proteome</keyword>
<sequence length="192" mass="21069">MDIQRNSGELTDADVLAVLAAIFDLTVISLLIITFWVLGGLLVVEYKRYRQRRTRKSKAVAIMNAKKPTPATATSTAAVEIPPNEVDSPDLDQDWVPVEEHQNLTTAVDESSPTQHSGSKALNEMATQSQASVSQNMFSLQKSQADSLDLMPTQEPSSKKRAASNKTKAKHQQEKSGYYDATFIPGFTSARL</sequence>
<dbReference type="AlphaFoldDB" id="A0AA36CQ04"/>
<feature type="non-terminal residue" evidence="3">
    <location>
        <position position="192"/>
    </location>
</feature>
<feature type="region of interest" description="Disordered" evidence="1">
    <location>
        <begin position="104"/>
        <end position="177"/>
    </location>
</feature>
<evidence type="ECO:0000313" key="4">
    <source>
        <dbReference type="Proteomes" id="UP001177023"/>
    </source>
</evidence>
<feature type="compositionally biased region" description="Basic residues" evidence="1">
    <location>
        <begin position="159"/>
        <end position="170"/>
    </location>
</feature>
<organism evidence="3 4">
    <name type="scientific">Mesorhabditis spiculigera</name>
    <dbReference type="NCBI Taxonomy" id="96644"/>
    <lineage>
        <taxon>Eukaryota</taxon>
        <taxon>Metazoa</taxon>
        <taxon>Ecdysozoa</taxon>
        <taxon>Nematoda</taxon>
        <taxon>Chromadorea</taxon>
        <taxon>Rhabditida</taxon>
        <taxon>Rhabditina</taxon>
        <taxon>Rhabditomorpha</taxon>
        <taxon>Rhabditoidea</taxon>
        <taxon>Rhabditidae</taxon>
        <taxon>Mesorhabditinae</taxon>
        <taxon>Mesorhabditis</taxon>
    </lineage>
</organism>
<dbReference type="EMBL" id="CATQJA010002603">
    <property type="protein sequence ID" value="CAJ0572675.1"/>
    <property type="molecule type" value="Genomic_DNA"/>
</dbReference>
<keyword evidence="2" id="KW-0472">Membrane</keyword>
<evidence type="ECO:0000313" key="3">
    <source>
        <dbReference type="EMBL" id="CAJ0572675.1"/>
    </source>
</evidence>
<name>A0AA36CQ04_9BILA</name>
<keyword evidence="2" id="KW-1133">Transmembrane helix</keyword>
<gene>
    <name evidence="3" type="ORF">MSPICULIGERA_LOCUS11057</name>
</gene>
<evidence type="ECO:0000256" key="1">
    <source>
        <dbReference type="SAM" id="MobiDB-lite"/>
    </source>
</evidence>
<proteinExistence type="predicted"/>
<evidence type="ECO:0000256" key="2">
    <source>
        <dbReference type="SAM" id="Phobius"/>
    </source>
</evidence>
<comment type="caution">
    <text evidence="3">The sequence shown here is derived from an EMBL/GenBank/DDBJ whole genome shotgun (WGS) entry which is preliminary data.</text>
</comment>
<dbReference type="Proteomes" id="UP001177023">
    <property type="component" value="Unassembled WGS sequence"/>
</dbReference>
<reference evidence="3" key="1">
    <citation type="submission" date="2023-06" db="EMBL/GenBank/DDBJ databases">
        <authorList>
            <person name="Delattre M."/>
        </authorList>
    </citation>
    <scope>NUCLEOTIDE SEQUENCE</scope>
    <source>
        <strain evidence="3">AF72</strain>
    </source>
</reference>